<evidence type="ECO:0000256" key="3">
    <source>
        <dbReference type="ARBA" id="ARBA00012363"/>
    </source>
</evidence>
<comment type="subcellular location">
    <subcellularLocation>
        <location evidence="10">Cytoplasm</location>
    </subcellularLocation>
</comment>
<keyword evidence="10" id="KW-0479">Metal-binding</keyword>
<protein>
    <recommendedName>
        <fullName evidence="3 10">Phosphoenolpyruvate carboxykinase (ATP)</fullName>
        <shortName evidence="10">PCK</shortName>
        <shortName evidence="10">PEP carboxykinase</shortName>
        <shortName evidence="10">PEPCK</shortName>
        <ecNumber evidence="3 10">4.1.1.49</ecNumber>
    </recommendedName>
</protein>
<keyword evidence="10" id="KW-0464">Manganese</keyword>
<keyword evidence="4 10" id="KW-0312">Gluconeogenesis</keyword>
<reference evidence="11 12" key="1">
    <citation type="submission" date="2023-11" db="EMBL/GenBank/DDBJ databases">
        <title>A Novel Polar Bacteriovorax (B. antarcticus) Isolated from the Biocrust in Antarctica.</title>
        <authorList>
            <person name="Mun W."/>
            <person name="Choi S.Y."/>
            <person name="Mitchell R.J."/>
        </authorList>
    </citation>
    <scope>NUCLEOTIDE SEQUENCE [LARGE SCALE GENOMIC DNA]</scope>
    <source>
        <strain evidence="11 12">PP10</strain>
    </source>
</reference>
<organism evidence="11 12">
    <name type="scientific">Bacteriovorax antarcticus</name>
    <dbReference type="NCBI Taxonomy" id="3088717"/>
    <lineage>
        <taxon>Bacteria</taxon>
        <taxon>Pseudomonadati</taxon>
        <taxon>Bdellovibrionota</taxon>
        <taxon>Bacteriovoracia</taxon>
        <taxon>Bacteriovoracales</taxon>
        <taxon>Bacteriovoracaceae</taxon>
        <taxon>Bacteriovorax</taxon>
    </lineage>
</organism>
<feature type="binding site" evidence="10">
    <location>
        <position position="193"/>
    </location>
    <ligand>
        <name>ATP</name>
        <dbReference type="ChEBI" id="CHEBI:30616"/>
    </ligand>
</feature>
<dbReference type="Gene3D" id="3.90.228.20">
    <property type="match status" value="1"/>
</dbReference>
<dbReference type="PANTHER" id="PTHR30031">
    <property type="entry name" value="PHOSPHOENOLPYRUVATE CARBOXYKINASE ATP"/>
    <property type="match status" value="1"/>
</dbReference>
<evidence type="ECO:0000313" key="11">
    <source>
        <dbReference type="EMBL" id="MEA9357842.1"/>
    </source>
</evidence>
<dbReference type="HAMAP" id="MF_00453">
    <property type="entry name" value="PEPCK_ATP"/>
    <property type="match status" value="1"/>
</dbReference>
<evidence type="ECO:0000256" key="6">
    <source>
        <dbReference type="ARBA" id="ARBA00022793"/>
    </source>
</evidence>
<accession>A0ABU5VZ22</accession>
<evidence type="ECO:0000256" key="7">
    <source>
        <dbReference type="ARBA" id="ARBA00022840"/>
    </source>
</evidence>
<keyword evidence="8 10" id="KW-0456">Lyase</keyword>
<sequence>MLDSLNFGLSESAKIKLNLPEAMLVEYSLQQDSENKLSKDGALVIKTGNFTGRAANDKYVVLEPYSEKVIDWKNNIRKMTNEDFNSIKLEMLEKFNQGIRLTFVTTKSASADPAYALEVILITPSAAHALFCTNIFRNEQFDYPLGSFTIYHDPDFLVDNTKYPVRSTTVIAINFSTKEIIIAGTGYAGEIKKSIFSVLNTLLPELNVLPMHTGANQTYDGETSLFFGLSGTGKTTLSTDIGLNIIGDDEHGLSESGIFNFEGGCYAKTYGLNLENEPEIFKASNRFKTLLENVVLDELTRKPLFKDKSITENGRSTYSLKALENCSIDSRGPLPSNIFFLSADALGVLPAISLLTSEQAIFYFLTGYTAKLAGTEIGLKEIEVAFSHCFGAPFMMRRAQEYADLLKIFLEKNPIKVWLVNTGWYGGPYGKGTRYPLELTRNCIRSIQKGVKDNNFQLNEIFNLQTPIELDNVDPVYLSAEQLWSDKFEYNKAALSLKHKFEENYKKFSI</sequence>
<comment type="similarity">
    <text evidence="2 10">Belongs to the phosphoenolpyruvate carboxykinase (ATP) family.</text>
</comment>
<keyword evidence="10" id="KW-0963">Cytoplasm</keyword>
<feature type="binding site" evidence="10">
    <location>
        <begin position="228"/>
        <end position="236"/>
    </location>
    <ligand>
        <name>ATP</name>
        <dbReference type="ChEBI" id="CHEBI:30616"/>
    </ligand>
</feature>
<feature type="binding site" evidence="10">
    <location>
        <position position="53"/>
    </location>
    <ligand>
        <name>substrate</name>
    </ligand>
</feature>
<feature type="binding site" evidence="10">
    <location>
        <position position="249"/>
    </location>
    <ligand>
        <name>Mn(2+)</name>
        <dbReference type="ChEBI" id="CHEBI:29035"/>
    </ligand>
</feature>
<dbReference type="Pfam" id="PF01293">
    <property type="entry name" value="PEPCK_ATP"/>
    <property type="match status" value="1"/>
</dbReference>
<feature type="binding site" evidence="10">
    <location>
        <position position="277"/>
    </location>
    <ligand>
        <name>ATP</name>
        <dbReference type="ChEBI" id="CHEBI:30616"/>
    </ligand>
</feature>
<dbReference type="Gene3D" id="3.40.449.10">
    <property type="entry name" value="Phosphoenolpyruvate Carboxykinase, domain 1"/>
    <property type="match status" value="1"/>
</dbReference>
<comment type="catalytic activity">
    <reaction evidence="9 10">
        <text>oxaloacetate + ATP = phosphoenolpyruvate + ADP + CO2</text>
        <dbReference type="Rhea" id="RHEA:18617"/>
        <dbReference type="ChEBI" id="CHEBI:16452"/>
        <dbReference type="ChEBI" id="CHEBI:16526"/>
        <dbReference type="ChEBI" id="CHEBI:30616"/>
        <dbReference type="ChEBI" id="CHEBI:58702"/>
        <dbReference type="ChEBI" id="CHEBI:456216"/>
        <dbReference type="EC" id="4.1.1.49"/>
    </reaction>
</comment>
<keyword evidence="5 10" id="KW-0547">Nucleotide-binding</keyword>
<feature type="binding site" evidence="10">
    <location>
        <position position="187"/>
    </location>
    <ligand>
        <name>substrate</name>
    </ligand>
</feature>
<dbReference type="InterPro" id="IPR013035">
    <property type="entry name" value="PEP_carboxykinase_C"/>
</dbReference>
<dbReference type="RefSeq" id="WP_323578014.1">
    <property type="nucleotide sequence ID" value="NZ_JAYGJQ010000002.1"/>
</dbReference>
<evidence type="ECO:0000256" key="8">
    <source>
        <dbReference type="ARBA" id="ARBA00023239"/>
    </source>
</evidence>
<evidence type="ECO:0000256" key="2">
    <source>
        <dbReference type="ARBA" id="ARBA00006052"/>
    </source>
</evidence>
<feature type="binding site" evidence="10">
    <location>
        <position position="193"/>
    </location>
    <ligand>
        <name>substrate</name>
    </ligand>
</feature>
<evidence type="ECO:0000256" key="1">
    <source>
        <dbReference type="ARBA" id="ARBA00004742"/>
    </source>
</evidence>
<keyword evidence="12" id="KW-1185">Reference proteome</keyword>
<dbReference type="SUPFAM" id="SSF68923">
    <property type="entry name" value="PEP carboxykinase N-terminal domain"/>
    <property type="match status" value="1"/>
</dbReference>
<dbReference type="PANTHER" id="PTHR30031:SF0">
    <property type="entry name" value="PHOSPHOENOLPYRUVATE CARBOXYKINASE (ATP)"/>
    <property type="match status" value="1"/>
</dbReference>
<gene>
    <name evidence="10" type="primary">pckA</name>
    <name evidence="11" type="ORF">SHI21_16545</name>
</gene>
<dbReference type="Gene3D" id="2.170.8.10">
    <property type="entry name" value="Phosphoenolpyruvate Carboxykinase, domain 2"/>
    <property type="match status" value="1"/>
</dbReference>
<proteinExistence type="inferred from homology"/>
<evidence type="ECO:0000256" key="5">
    <source>
        <dbReference type="ARBA" id="ARBA00022741"/>
    </source>
</evidence>
<evidence type="ECO:0000256" key="4">
    <source>
        <dbReference type="ARBA" id="ARBA00022432"/>
    </source>
</evidence>
<dbReference type="InterPro" id="IPR008210">
    <property type="entry name" value="PEP_carboxykinase_N"/>
</dbReference>
<dbReference type="EC" id="4.1.1.49" evidence="3 10"/>
<feature type="binding site" evidence="10">
    <location>
        <position position="440"/>
    </location>
    <ligand>
        <name>ATP</name>
        <dbReference type="ChEBI" id="CHEBI:30616"/>
    </ligand>
</feature>
<evidence type="ECO:0000256" key="9">
    <source>
        <dbReference type="ARBA" id="ARBA00047371"/>
    </source>
</evidence>
<dbReference type="PIRSF" id="PIRSF006294">
    <property type="entry name" value="PEP_crbxkin"/>
    <property type="match status" value="1"/>
</dbReference>
<feature type="binding site" evidence="10">
    <location>
        <position position="315"/>
    </location>
    <ligand>
        <name>ATP</name>
        <dbReference type="ChEBI" id="CHEBI:30616"/>
    </ligand>
</feature>
<evidence type="ECO:0000313" key="12">
    <source>
        <dbReference type="Proteomes" id="UP001302274"/>
    </source>
</evidence>
<feature type="binding site" evidence="10">
    <location>
        <position position="193"/>
    </location>
    <ligand>
        <name>Mn(2+)</name>
        <dbReference type="ChEBI" id="CHEBI:29035"/>
    </ligand>
</feature>
<dbReference type="SUPFAM" id="SSF53795">
    <property type="entry name" value="PEP carboxykinase-like"/>
    <property type="match status" value="1"/>
</dbReference>
<dbReference type="EMBL" id="JAYGJQ010000002">
    <property type="protein sequence ID" value="MEA9357842.1"/>
    <property type="molecule type" value="Genomic_DNA"/>
</dbReference>
<comment type="function">
    <text evidence="10">Involved in the gluconeogenesis. Catalyzes the conversion of oxaloacetate (OAA) to phosphoenolpyruvate (PEP) through direct phosphoryl transfer between the nucleoside triphosphate and OAA.</text>
</comment>
<comment type="pathway">
    <text evidence="1 10">Carbohydrate biosynthesis; gluconeogenesis.</text>
</comment>
<comment type="caution">
    <text evidence="10">Lacks conserved residue(s) required for the propagation of feature annotation.</text>
</comment>
<comment type="caution">
    <text evidence="11">The sequence shown here is derived from an EMBL/GenBank/DDBJ whole genome shotgun (WGS) entry which is preliminary data.</text>
</comment>
<dbReference type="Proteomes" id="UP001302274">
    <property type="component" value="Unassembled WGS sequence"/>
</dbReference>
<name>A0ABU5VZ22_9BACT</name>
<evidence type="ECO:0000256" key="10">
    <source>
        <dbReference type="HAMAP-Rule" id="MF_00453"/>
    </source>
</evidence>
<comment type="cofactor">
    <cofactor evidence="10">
        <name>Mn(2+)</name>
        <dbReference type="ChEBI" id="CHEBI:29035"/>
    </cofactor>
    <text evidence="10">Binds 1 Mn(2+) ion per subunit.</text>
</comment>
<feature type="binding site" evidence="10">
    <location>
        <position position="212"/>
    </location>
    <ligand>
        <name>ATP</name>
        <dbReference type="ChEBI" id="CHEBI:30616"/>
    </ligand>
</feature>
<feature type="binding site" evidence="10">
    <location>
        <position position="212"/>
    </location>
    <ligand>
        <name>Mn(2+)</name>
        <dbReference type="ChEBI" id="CHEBI:29035"/>
    </ligand>
</feature>
<keyword evidence="7 10" id="KW-0067">ATP-binding</keyword>
<feature type="binding site" evidence="10">
    <location>
        <position position="315"/>
    </location>
    <ligand>
        <name>substrate</name>
    </ligand>
</feature>
<keyword evidence="6 10" id="KW-0210">Decarboxylase</keyword>
<dbReference type="InterPro" id="IPR001272">
    <property type="entry name" value="PEP_carboxykinase_ATP"/>
</dbReference>